<dbReference type="OMA" id="ENFFIVN"/>
<dbReference type="InterPro" id="IPR003737">
    <property type="entry name" value="GlcNAc_PI_deacetylase-related"/>
</dbReference>
<dbReference type="FunCoup" id="A0A0V0QG81">
    <property type="interactions" value="252"/>
</dbReference>
<dbReference type="GO" id="GO:0006506">
    <property type="term" value="P:GPI anchor biosynthetic process"/>
    <property type="evidence" value="ECO:0007669"/>
    <property type="project" value="UniProtKB-UniPathway"/>
</dbReference>
<protein>
    <recommendedName>
        <fullName evidence="2">N-acetylglucosaminylphosphatidylinositol deacetylase</fullName>
        <ecNumber evidence="2">3.5.1.89</ecNumber>
    </recommendedName>
</protein>
<evidence type="ECO:0000256" key="3">
    <source>
        <dbReference type="SAM" id="Phobius"/>
    </source>
</evidence>
<evidence type="ECO:0000256" key="2">
    <source>
        <dbReference type="ARBA" id="ARBA00012176"/>
    </source>
</evidence>
<dbReference type="PANTHER" id="PTHR12993">
    <property type="entry name" value="N-ACETYLGLUCOSAMINYL-PHOSPHATIDYLINOSITOL DE-N-ACETYLASE-RELATED"/>
    <property type="match status" value="1"/>
</dbReference>
<keyword evidence="3" id="KW-0472">Membrane</keyword>
<comment type="similarity">
    <text evidence="1">Belongs to the PIGL family.</text>
</comment>
<feature type="transmembrane region" description="Helical" evidence="3">
    <location>
        <begin position="16"/>
        <end position="35"/>
    </location>
</feature>
<name>A0A0V0QG81_PSEPJ</name>
<dbReference type="GO" id="GO:0000225">
    <property type="term" value="F:N-acetylglucosaminylphosphatidylinositol deacetylase activity"/>
    <property type="evidence" value="ECO:0007669"/>
    <property type="project" value="UniProtKB-EC"/>
</dbReference>
<reference evidence="4 5" key="1">
    <citation type="journal article" date="2015" name="Sci. Rep.">
        <title>Genome of the facultative scuticociliatosis pathogen Pseudocohnilembus persalinus provides insight into its virulence through horizontal gene transfer.</title>
        <authorList>
            <person name="Xiong J."/>
            <person name="Wang G."/>
            <person name="Cheng J."/>
            <person name="Tian M."/>
            <person name="Pan X."/>
            <person name="Warren A."/>
            <person name="Jiang C."/>
            <person name="Yuan D."/>
            <person name="Miao W."/>
        </authorList>
    </citation>
    <scope>NUCLEOTIDE SEQUENCE [LARGE SCALE GENOMIC DNA]</scope>
    <source>
        <strain evidence="4">36N120E</strain>
    </source>
</reference>
<comment type="caution">
    <text evidence="4">The sequence shown here is derived from an EMBL/GenBank/DDBJ whole genome shotgun (WGS) entry which is preliminary data.</text>
</comment>
<evidence type="ECO:0000313" key="4">
    <source>
        <dbReference type="EMBL" id="KRX01251.1"/>
    </source>
</evidence>
<dbReference type="OrthoDB" id="440160at2759"/>
<gene>
    <name evidence="4" type="ORF">PPERSA_07290</name>
</gene>
<dbReference type="Pfam" id="PF02585">
    <property type="entry name" value="PIG-L"/>
    <property type="match status" value="1"/>
</dbReference>
<dbReference type="UniPathway" id="UPA00196"/>
<dbReference type="PANTHER" id="PTHR12993:SF11">
    <property type="entry name" value="N-ACETYLGLUCOSAMINYL-PHOSPHATIDYLINOSITOL DE-N-ACETYLASE"/>
    <property type="match status" value="1"/>
</dbReference>
<keyword evidence="5" id="KW-1185">Reference proteome</keyword>
<keyword evidence="3" id="KW-0812">Transmembrane</keyword>
<dbReference type="EC" id="3.5.1.89" evidence="2"/>
<accession>A0A0V0QG81</accession>
<dbReference type="GO" id="GO:0016020">
    <property type="term" value="C:membrane"/>
    <property type="evidence" value="ECO:0007669"/>
    <property type="project" value="GOC"/>
</dbReference>
<sequence length="161" mass="18878">MNTLQDLVDFSGDLDFFTKYGLIISNFIIIGILLVKKQYFHQKLYNKSNDENKKNILFVTAHPDDEVMFFQPTIIDLQNQGYKLYLLCLSNGNFDGIGKIREKELEKVCKKMKLENFFIVNHSELQDGPNNCWKKEIIKQEVEKVVLQKDIKGIVTFDNYE</sequence>
<evidence type="ECO:0000256" key="1">
    <source>
        <dbReference type="ARBA" id="ARBA00006066"/>
    </source>
</evidence>
<dbReference type="InterPro" id="IPR024078">
    <property type="entry name" value="LmbE-like_dom_sf"/>
</dbReference>
<dbReference type="Proteomes" id="UP000054937">
    <property type="component" value="Unassembled WGS sequence"/>
</dbReference>
<dbReference type="AlphaFoldDB" id="A0A0V0QG81"/>
<evidence type="ECO:0000313" key="5">
    <source>
        <dbReference type="Proteomes" id="UP000054937"/>
    </source>
</evidence>
<dbReference type="Gene3D" id="3.40.50.10320">
    <property type="entry name" value="LmbE-like"/>
    <property type="match status" value="1"/>
</dbReference>
<proteinExistence type="inferred from homology"/>
<dbReference type="InParanoid" id="A0A0V0QG81"/>
<dbReference type="SUPFAM" id="SSF102588">
    <property type="entry name" value="LmbE-like"/>
    <property type="match status" value="1"/>
</dbReference>
<dbReference type="GO" id="GO:0005783">
    <property type="term" value="C:endoplasmic reticulum"/>
    <property type="evidence" value="ECO:0007669"/>
    <property type="project" value="TreeGrafter"/>
</dbReference>
<dbReference type="EMBL" id="LDAU01000172">
    <property type="protein sequence ID" value="KRX01251.1"/>
    <property type="molecule type" value="Genomic_DNA"/>
</dbReference>
<keyword evidence="3" id="KW-1133">Transmembrane helix</keyword>
<organism evidence="4 5">
    <name type="scientific">Pseudocohnilembus persalinus</name>
    <name type="common">Ciliate</name>
    <dbReference type="NCBI Taxonomy" id="266149"/>
    <lineage>
        <taxon>Eukaryota</taxon>
        <taxon>Sar</taxon>
        <taxon>Alveolata</taxon>
        <taxon>Ciliophora</taxon>
        <taxon>Intramacronucleata</taxon>
        <taxon>Oligohymenophorea</taxon>
        <taxon>Scuticociliatia</taxon>
        <taxon>Philasterida</taxon>
        <taxon>Pseudocohnilembidae</taxon>
        <taxon>Pseudocohnilembus</taxon>
    </lineage>
</organism>